<evidence type="ECO:0000259" key="8">
    <source>
        <dbReference type="Pfam" id="PF02687"/>
    </source>
</evidence>
<dbReference type="AlphaFoldDB" id="A0A0S4QE47"/>
<evidence type="ECO:0000259" key="9">
    <source>
        <dbReference type="Pfam" id="PF12704"/>
    </source>
</evidence>
<evidence type="ECO:0000256" key="5">
    <source>
        <dbReference type="ARBA" id="ARBA00023136"/>
    </source>
</evidence>
<dbReference type="PANTHER" id="PTHR30572:SF4">
    <property type="entry name" value="ABC TRANSPORTER PERMEASE YTRF"/>
    <property type="match status" value="1"/>
</dbReference>
<sequence>MGVGSTGERSAANRSAAVGSVALWLRWSWRDLRQRWLLVLALAVTIGLGTGLYAGLSSSSQWRRQSYDASFAQLHVHDLRAHLNAGSTVEQGRLAGLVRSLPSAPDVAGVVERLIFPAEVEVTAGDRDVLARGEVVGSDLTASPPVDSVAVEVGHGLGASASGVSAPGRPVGVLDRTFGHANHLPASGTVQISGGAEVTYVGQGQSPESFVLPGDQPGLITQTGFAALFTSLPTAQRLAGLPGRVNDVVLTVRPGTDVDTVRVELSGALAATFPDVSTTVTDRGELASYRLLYDAIDSDQRLWDVLAVLVLAGAVFAAFNLVGRAVDAQRREIGIAMALGVRPGLLALRPLLLGVQVAVLGVVAGIGVGLLVAAAMGSLMRDIGPLPYWHTDFQASIFARAAVIGLVLPLLAAVGPVLRVVRSEPVEAIRVTAVAARSSSLVRAARRLPSPGGSIRRMPVRNLARTPRRTLLTALGIAAAITALVVFTGQLDTFTGTTDRAEAELTTGARDRLRVTLPAVEPVDGPTVAAVRRLPAVAEVDTGLALPGQLLPAGAGAAPGAGDGVNVITYVFAYHDAMWTPRVTKGAATGGLLIAQKAAEDLGVEPGDTLTLRHPTRVGGGLRSVDTPVRVAGIHAFPVRSVVFLDSGSAGAFNLAGETNSLMVRPAPGYDETAATRAILTVPGAGAVVPATASIEEIRSLLRNFVGILRIAELVVLLLALLIAYNAMTIAMEERRREHATMLAFGLPARTVLGLTVAESALIGLLGTLLGLLAGYWALRYTVEVLVAETLPDLGIPATLSARTVATSLLLGVLTVAAAPLLAARRVRRMDVPAALRVVD</sequence>
<dbReference type="GO" id="GO:0005886">
    <property type="term" value="C:plasma membrane"/>
    <property type="evidence" value="ECO:0007669"/>
    <property type="project" value="UniProtKB-SubCell"/>
</dbReference>
<evidence type="ECO:0000256" key="4">
    <source>
        <dbReference type="ARBA" id="ARBA00022989"/>
    </source>
</evidence>
<dbReference type="GO" id="GO:0022857">
    <property type="term" value="F:transmembrane transporter activity"/>
    <property type="evidence" value="ECO:0007669"/>
    <property type="project" value="TreeGrafter"/>
</dbReference>
<feature type="transmembrane region" description="Helical" evidence="7">
    <location>
        <begin position="302"/>
        <end position="322"/>
    </location>
</feature>
<feature type="transmembrane region" description="Helical" evidence="7">
    <location>
        <begin position="799"/>
        <end position="823"/>
    </location>
</feature>
<dbReference type="EMBL" id="FAOZ01000001">
    <property type="protein sequence ID" value="CUU53851.1"/>
    <property type="molecule type" value="Genomic_DNA"/>
</dbReference>
<dbReference type="Proteomes" id="UP000198802">
    <property type="component" value="Unassembled WGS sequence"/>
</dbReference>
<gene>
    <name evidence="10" type="ORF">Ga0074812_101349</name>
</gene>
<protein>
    <submittedName>
        <fullName evidence="10">Putative ABC transport system permease protein</fullName>
    </submittedName>
</protein>
<comment type="subcellular location">
    <subcellularLocation>
        <location evidence="1">Cell membrane</location>
        <topology evidence="1">Multi-pass membrane protein</topology>
    </subcellularLocation>
</comment>
<feature type="domain" description="ABC3 transporter permease C-terminal" evidence="8">
    <location>
        <begin position="305"/>
        <end position="425"/>
    </location>
</feature>
<reference evidence="11" key="1">
    <citation type="submission" date="2015-11" db="EMBL/GenBank/DDBJ databases">
        <authorList>
            <person name="Varghese N."/>
        </authorList>
    </citation>
    <scope>NUCLEOTIDE SEQUENCE [LARGE SCALE GENOMIC DNA]</scope>
    <source>
        <strain evidence="11">DSM 45899</strain>
    </source>
</reference>
<evidence type="ECO:0000313" key="11">
    <source>
        <dbReference type="Proteomes" id="UP000198802"/>
    </source>
</evidence>
<evidence type="ECO:0000256" key="1">
    <source>
        <dbReference type="ARBA" id="ARBA00004651"/>
    </source>
</evidence>
<comment type="similarity">
    <text evidence="6">Belongs to the ABC-4 integral membrane protein family.</text>
</comment>
<keyword evidence="2" id="KW-1003">Cell membrane</keyword>
<evidence type="ECO:0000256" key="7">
    <source>
        <dbReference type="SAM" id="Phobius"/>
    </source>
</evidence>
<dbReference type="RefSeq" id="WP_091270800.1">
    <property type="nucleotide sequence ID" value="NZ_FAOZ01000001.1"/>
</dbReference>
<keyword evidence="11" id="KW-1185">Reference proteome</keyword>
<keyword evidence="3 7" id="KW-0812">Transmembrane</keyword>
<name>A0A0S4QE47_9ACTN</name>
<feature type="transmembrane region" description="Helical" evidence="7">
    <location>
        <begin position="471"/>
        <end position="491"/>
    </location>
</feature>
<feature type="transmembrane region" description="Helical" evidence="7">
    <location>
        <begin position="351"/>
        <end position="377"/>
    </location>
</feature>
<feature type="transmembrane region" description="Helical" evidence="7">
    <location>
        <begin position="36"/>
        <end position="56"/>
    </location>
</feature>
<feature type="transmembrane region" description="Helical" evidence="7">
    <location>
        <begin position="708"/>
        <end position="731"/>
    </location>
</feature>
<keyword evidence="4 7" id="KW-1133">Transmembrane helix</keyword>
<evidence type="ECO:0000256" key="6">
    <source>
        <dbReference type="ARBA" id="ARBA00038076"/>
    </source>
</evidence>
<evidence type="ECO:0000256" key="2">
    <source>
        <dbReference type="ARBA" id="ARBA00022475"/>
    </source>
</evidence>
<dbReference type="Pfam" id="PF12704">
    <property type="entry name" value="MacB_PCD"/>
    <property type="match status" value="1"/>
</dbReference>
<accession>A0A0S4QE47</accession>
<organism evidence="10 11">
    <name type="scientific">Parafrankia irregularis</name>
    <dbReference type="NCBI Taxonomy" id="795642"/>
    <lineage>
        <taxon>Bacteria</taxon>
        <taxon>Bacillati</taxon>
        <taxon>Actinomycetota</taxon>
        <taxon>Actinomycetes</taxon>
        <taxon>Frankiales</taxon>
        <taxon>Frankiaceae</taxon>
        <taxon>Parafrankia</taxon>
    </lineage>
</organism>
<proteinExistence type="inferred from homology"/>
<feature type="domain" description="MacB-like periplasmic core" evidence="9">
    <location>
        <begin position="470"/>
        <end position="679"/>
    </location>
</feature>
<feature type="transmembrane region" description="Helical" evidence="7">
    <location>
        <begin position="397"/>
        <end position="421"/>
    </location>
</feature>
<dbReference type="InterPro" id="IPR025857">
    <property type="entry name" value="MacB_PCD"/>
</dbReference>
<dbReference type="Pfam" id="PF02687">
    <property type="entry name" value="FtsX"/>
    <property type="match status" value="2"/>
</dbReference>
<evidence type="ECO:0000313" key="10">
    <source>
        <dbReference type="EMBL" id="CUU53851.1"/>
    </source>
</evidence>
<evidence type="ECO:0000256" key="3">
    <source>
        <dbReference type="ARBA" id="ARBA00022692"/>
    </source>
</evidence>
<dbReference type="InterPro" id="IPR003838">
    <property type="entry name" value="ABC3_permease_C"/>
</dbReference>
<feature type="transmembrane region" description="Helical" evidence="7">
    <location>
        <begin position="752"/>
        <end position="779"/>
    </location>
</feature>
<keyword evidence="5 7" id="KW-0472">Membrane</keyword>
<dbReference type="PANTHER" id="PTHR30572">
    <property type="entry name" value="MEMBRANE COMPONENT OF TRANSPORTER-RELATED"/>
    <property type="match status" value="1"/>
</dbReference>
<feature type="domain" description="ABC3 transporter permease C-terminal" evidence="8">
    <location>
        <begin position="714"/>
        <end position="831"/>
    </location>
</feature>
<dbReference type="InterPro" id="IPR050250">
    <property type="entry name" value="Macrolide_Exporter_MacB"/>
</dbReference>